<comment type="similarity">
    <text evidence="2 13">Belongs to the GHMP kinase family. Homoserine kinase subfamily.</text>
</comment>
<evidence type="ECO:0000256" key="12">
    <source>
        <dbReference type="ARBA" id="ARBA00049954"/>
    </source>
</evidence>
<dbReference type="SUPFAM" id="SSF54211">
    <property type="entry name" value="Ribosomal protein S5 domain 2-like"/>
    <property type="match status" value="1"/>
</dbReference>
<keyword evidence="8 13" id="KW-0547">Nucleotide-binding</keyword>
<dbReference type="InterPro" id="IPR036554">
    <property type="entry name" value="GHMP_kinase_C_sf"/>
</dbReference>
<dbReference type="SUPFAM" id="SSF55060">
    <property type="entry name" value="GHMP Kinase, C-terminal domain"/>
    <property type="match status" value="1"/>
</dbReference>
<dbReference type="Proteomes" id="UP001501736">
    <property type="component" value="Unassembled WGS sequence"/>
</dbReference>
<proteinExistence type="inferred from homology"/>
<evidence type="ECO:0000256" key="3">
    <source>
        <dbReference type="ARBA" id="ARBA00012078"/>
    </source>
</evidence>
<evidence type="ECO:0000256" key="1">
    <source>
        <dbReference type="ARBA" id="ARBA00005015"/>
    </source>
</evidence>
<dbReference type="Gene3D" id="3.30.230.10">
    <property type="match status" value="1"/>
</dbReference>
<dbReference type="Pfam" id="PF08544">
    <property type="entry name" value="GHMP_kinases_C"/>
    <property type="match status" value="1"/>
</dbReference>
<evidence type="ECO:0000259" key="14">
    <source>
        <dbReference type="Pfam" id="PF00288"/>
    </source>
</evidence>
<dbReference type="InterPro" id="IPR000870">
    <property type="entry name" value="Homoserine_kinase"/>
</dbReference>
<organism evidence="16 17">
    <name type="scientific">Nesterenkonia halobia</name>
    <dbReference type="NCBI Taxonomy" id="37922"/>
    <lineage>
        <taxon>Bacteria</taxon>
        <taxon>Bacillati</taxon>
        <taxon>Actinomycetota</taxon>
        <taxon>Actinomycetes</taxon>
        <taxon>Micrococcales</taxon>
        <taxon>Micrococcaceae</taxon>
        <taxon>Nesterenkonia</taxon>
    </lineage>
</organism>
<dbReference type="PANTHER" id="PTHR20861">
    <property type="entry name" value="HOMOSERINE/4-DIPHOSPHOCYTIDYL-2-C-METHYL-D-ERYTHRITOL KINASE"/>
    <property type="match status" value="1"/>
</dbReference>
<evidence type="ECO:0000256" key="7">
    <source>
        <dbReference type="ARBA" id="ARBA00022697"/>
    </source>
</evidence>
<dbReference type="Gene3D" id="3.30.70.890">
    <property type="entry name" value="GHMP kinase, C-terminal domain"/>
    <property type="match status" value="1"/>
</dbReference>
<feature type="domain" description="GHMP kinase N-terminal" evidence="14">
    <location>
        <begin position="96"/>
        <end position="177"/>
    </location>
</feature>
<evidence type="ECO:0000256" key="2">
    <source>
        <dbReference type="ARBA" id="ARBA00007370"/>
    </source>
</evidence>
<keyword evidence="17" id="KW-1185">Reference proteome</keyword>
<dbReference type="Pfam" id="PF00288">
    <property type="entry name" value="GHMP_kinases_N"/>
    <property type="match status" value="1"/>
</dbReference>
<evidence type="ECO:0000313" key="16">
    <source>
        <dbReference type="EMBL" id="GAA3288073.1"/>
    </source>
</evidence>
<keyword evidence="5 13" id="KW-0028">Amino-acid biosynthesis</keyword>
<name>A0ABP6RIZ0_9MICC</name>
<dbReference type="PROSITE" id="PS00627">
    <property type="entry name" value="GHMP_KINASES_ATP"/>
    <property type="match status" value="1"/>
</dbReference>
<evidence type="ECO:0000256" key="10">
    <source>
        <dbReference type="ARBA" id="ARBA00022840"/>
    </source>
</evidence>
<dbReference type="InterPro" id="IPR014721">
    <property type="entry name" value="Ribsml_uS5_D2-typ_fold_subgr"/>
</dbReference>
<evidence type="ECO:0000256" key="5">
    <source>
        <dbReference type="ARBA" id="ARBA00022605"/>
    </source>
</evidence>
<keyword evidence="6 13" id="KW-0808">Transferase</keyword>
<comment type="pathway">
    <text evidence="1 13">Amino-acid biosynthesis; L-threonine biosynthesis; L-threonine from L-aspartate: step 4/5.</text>
</comment>
<dbReference type="PRINTS" id="PR00958">
    <property type="entry name" value="HOMSERKINASE"/>
</dbReference>
<dbReference type="InterPro" id="IPR013750">
    <property type="entry name" value="GHMP_kinase_C_dom"/>
</dbReference>
<keyword evidence="10 13" id="KW-0067">ATP-binding</keyword>
<evidence type="ECO:0000256" key="4">
    <source>
        <dbReference type="ARBA" id="ARBA00017858"/>
    </source>
</evidence>
<feature type="binding site" evidence="13">
    <location>
        <begin position="124"/>
        <end position="134"/>
    </location>
    <ligand>
        <name>ATP</name>
        <dbReference type="ChEBI" id="CHEBI:30616"/>
    </ligand>
</feature>
<comment type="subcellular location">
    <subcellularLocation>
        <location evidence="13">Cytoplasm</location>
    </subcellularLocation>
</comment>
<keyword evidence="7 13" id="KW-0791">Threonine biosynthesis</keyword>
<accession>A0ABP6RIZ0</accession>
<keyword evidence="13" id="KW-0963">Cytoplasm</keyword>
<feature type="domain" description="GHMP kinase C-terminal" evidence="15">
    <location>
        <begin position="256"/>
        <end position="312"/>
    </location>
</feature>
<evidence type="ECO:0000256" key="11">
    <source>
        <dbReference type="ARBA" id="ARBA00049375"/>
    </source>
</evidence>
<evidence type="ECO:0000256" key="8">
    <source>
        <dbReference type="ARBA" id="ARBA00022741"/>
    </source>
</evidence>
<dbReference type="InterPro" id="IPR020568">
    <property type="entry name" value="Ribosomal_Su5_D2-typ_SF"/>
</dbReference>
<comment type="catalytic activity">
    <reaction evidence="11 13">
        <text>L-homoserine + ATP = O-phospho-L-homoserine + ADP + H(+)</text>
        <dbReference type="Rhea" id="RHEA:13985"/>
        <dbReference type="ChEBI" id="CHEBI:15378"/>
        <dbReference type="ChEBI" id="CHEBI:30616"/>
        <dbReference type="ChEBI" id="CHEBI:57476"/>
        <dbReference type="ChEBI" id="CHEBI:57590"/>
        <dbReference type="ChEBI" id="CHEBI:456216"/>
        <dbReference type="EC" id="2.7.1.39"/>
    </reaction>
</comment>
<dbReference type="HAMAP" id="MF_00384">
    <property type="entry name" value="Homoser_kinase"/>
    <property type="match status" value="1"/>
</dbReference>
<evidence type="ECO:0000256" key="13">
    <source>
        <dbReference type="HAMAP-Rule" id="MF_00384"/>
    </source>
</evidence>
<dbReference type="InterPro" id="IPR006204">
    <property type="entry name" value="GHMP_kinase_N_dom"/>
</dbReference>
<keyword evidence="9 13" id="KW-0418">Kinase</keyword>
<dbReference type="RefSeq" id="WP_344722077.1">
    <property type="nucleotide sequence ID" value="NZ_BAAAYG010000014.1"/>
</dbReference>
<evidence type="ECO:0000259" key="15">
    <source>
        <dbReference type="Pfam" id="PF08544"/>
    </source>
</evidence>
<comment type="function">
    <text evidence="12 13">Catalyzes the ATP-dependent phosphorylation of L-homoserine to L-homoserine phosphate.</text>
</comment>
<reference evidence="17" key="1">
    <citation type="journal article" date="2019" name="Int. J. Syst. Evol. Microbiol.">
        <title>The Global Catalogue of Microorganisms (GCM) 10K type strain sequencing project: providing services to taxonomists for standard genome sequencing and annotation.</title>
        <authorList>
            <consortium name="The Broad Institute Genomics Platform"/>
            <consortium name="The Broad Institute Genome Sequencing Center for Infectious Disease"/>
            <person name="Wu L."/>
            <person name="Ma J."/>
        </authorList>
    </citation>
    <scope>NUCLEOTIDE SEQUENCE [LARGE SCALE GENOMIC DNA]</scope>
    <source>
        <strain evidence="17">JCM 11483</strain>
    </source>
</reference>
<evidence type="ECO:0000256" key="6">
    <source>
        <dbReference type="ARBA" id="ARBA00022679"/>
    </source>
</evidence>
<dbReference type="InterPro" id="IPR006203">
    <property type="entry name" value="GHMP_knse_ATP-bd_CS"/>
</dbReference>
<comment type="caution">
    <text evidence="16">The sequence shown here is derived from an EMBL/GenBank/DDBJ whole genome shotgun (WGS) entry which is preliminary data.</text>
</comment>
<sequence>MSTASSRAASSPEPVSVVDSAPDLVEALDAPCSMRLRVPATSANLGPGYDCMGLALGLHDEIVVEAAPRAAEAAAEVRVDVDGEGAEALPTDASHLVVTLIERILAARGFRLPDLTVRASNRIPHSRGLGSSAAAIASAVAVADQLLPEGLDADEQLQIGARIEGHPDNYAPALRGGLAVSWREGETFRTARLRPHPRLRTVLAVPAAEQSTTAARGVLPEQIAHAEAADNSARSALLVHALTAEPELLLPATEDRLHQQQRRGAFPASMALVDRLRDAGHAAVISGAGPSVLVLADGDEAAEAARRRIGEAVDVVDPAAAGAEGGRDHEGGLDTWRSLILPISDVGATVEAHRR</sequence>
<evidence type="ECO:0000313" key="17">
    <source>
        <dbReference type="Proteomes" id="UP001501736"/>
    </source>
</evidence>
<dbReference type="EMBL" id="BAAAYG010000014">
    <property type="protein sequence ID" value="GAA3288073.1"/>
    <property type="molecule type" value="Genomic_DNA"/>
</dbReference>
<dbReference type="EC" id="2.7.1.39" evidence="3 13"/>
<protein>
    <recommendedName>
        <fullName evidence="4 13">Homoserine kinase</fullName>
        <shortName evidence="13">HK</shortName>
        <shortName evidence="13">HSK</shortName>
        <ecNumber evidence="3 13">2.7.1.39</ecNumber>
    </recommendedName>
</protein>
<dbReference type="NCBIfam" id="TIGR00191">
    <property type="entry name" value="thrB"/>
    <property type="match status" value="1"/>
</dbReference>
<evidence type="ECO:0000256" key="9">
    <source>
        <dbReference type="ARBA" id="ARBA00022777"/>
    </source>
</evidence>
<dbReference type="PANTHER" id="PTHR20861:SF1">
    <property type="entry name" value="HOMOSERINE KINASE"/>
    <property type="match status" value="1"/>
</dbReference>
<gene>
    <name evidence="13" type="primary">thrB</name>
    <name evidence="16" type="ORF">GCM10020260_25930</name>
</gene>